<evidence type="ECO:0008006" key="3">
    <source>
        <dbReference type="Google" id="ProtNLM"/>
    </source>
</evidence>
<dbReference type="EMBL" id="BNAR01000011">
    <property type="protein sequence ID" value="GHH52167.1"/>
    <property type="molecule type" value="Genomic_DNA"/>
</dbReference>
<evidence type="ECO:0000313" key="1">
    <source>
        <dbReference type="EMBL" id="GHH52167.1"/>
    </source>
</evidence>
<comment type="caution">
    <text evidence="1">The sequence shown here is derived from an EMBL/GenBank/DDBJ whole genome shotgun (WGS) entry which is preliminary data.</text>
</comment>
<reference evidence="2" key="1">
    <citation type="journal article" date="2019" name="Int. J. Syst. Evol. Microbiol.">
        <title>The Global Catalogue of Microorganisms (GCM) 10K type strain sequencing project: providing services to taxonomists for standard genome sequencing and annotation.</title>
        <authorList>
            <consortium name="The Broad Institute Genomics Platform"/>
            <consortium name="The Broad Institute Genome Sequencing Center for Infectious Disease"/>
            <person name="Wu L."/>
            <person name="Ma J."/>
        </authorList>
    </citation>
    <scope>NUCLEOTIDE SEQUENCE [LARGE SCALE GENOMIC DNA]</scope>
    <source>
        <strain evidence="2">CGMCC 4.7367</strain>
    </source>
</reference>
<dbReference type="Proteomes" id="UP000605568">
    <property type="component" value="Unassembled WGS sequence"/>
</dbReference>
<gene>
    <name evidence="1" type="ORF">GCM10017774_63800</name>
</gene>
<organism evidence="1 2">
    <name type="scientific">Lentzea cavernae</name>
    <dbReference type="NCBI Taxonomy" id="2020703"/>
    <lineage>
        <taxon>Bacteria</taxon>
        <taxon>Bacillati</taxon>
        <taxon>Actinomycetota</taxon>
        <taxon>Actinomycetes</taxon>
        <taxon>Pseudonocardiales</taxon>
        <taxon>Pseudonocardiaceae</taxon>
        <taxon>Lentzea</taxon>
    </lineage>
</organism>
<proteinExistence type="predicted"/>
<accession>A0ABQ3MMB7</accession>
<name>A0ABQ3MMB7_9PSEU</name>
<evidence type="ECO:0000313" key="2">
    <source>
        <dbReference type="Proteomes" id="UP000605568"/>
    </source>
</evidence>
<protein>
    <recommendedName>
        <fullName evidence="3">Immunity protein Imm1</fullName>
    </recommendedName>
</protein>
<dbReference type="RefSeq" id="WP_191303033.1">
    <property type="nucleotide sequence ID" value="NZ_BNAR01000011.1"/>
</dbReference>
<keyword evidence="2" id="KW-1185">Reference proteome</keyword>
<sequence length="142" mass="15373">MGVLYDYFAAPSDDAAATTVIGGPKRRFPTVQTKSLDPEVVMGQLEELLTGRAYDDVAEDPRWGDGIAIEHEGDVLVLTVTDGLRDGLAAADDLDEVAVRWAEVEELDGFDPAVLADILHDLKALAAEAKRNGERLYCWASV</sequence>